<feature type="region of interest" description="Disordered" evidence="1">
    <location>
        <begin position="51"/>
        <end position="165"/>
    </location>
</feature>
<feature type="compositionally biased region" description="Low complexity" evidence="1">
    <location>
        <begin position="92"/>
        <end position="125"/>
    </location>
</feature>
<sequence>MALGMQLQLHPDNDPRSVSIRSLLRLLGEDPATAMRLANSRAHQALAAHAAAFTSAGGSPQQPPPPMFARRSHDSSGSRQPPPTAAAKQPLHSPSHSHSPSHASHLRSGAAGAAHAPGSPASPGLSGAGAVDGGQRGMAANGGRLAPPPDGARTPSTTTSQSSTVAPALAALLGESSYKSLRRASLKQLAQRMDTDDFSDVEDNVENYINGPTFTAVGSSPRRVSMGSNPRQSVSFDLAVTPRESLDVAATPRESLDAAVHPRESLDVAAAPRESSSLDVARGPGADGGRTGGSRRQSLQVDDEELVFWEPGQG</sequence>
<evidence type="ECO:0000313" key="2">
    <source>
        <dbReference type="EMBL" id="PNH12256.1"/>
    </source>
</evidence>
<feature type="compositionally biased region" description="Gly residues" evidence="1">
    <location>
        <begin position="126"/>
        <end position="136"/>
    </location>
</feature>
<dbReference type="AlphaFoldDB" id="A0A2J8AIB7"/>
<proteinExistence type="predicted"/>
<evidence type="ECO:0000313" key="3">
    <source>
        <dbReference type="Proteomes" id="UP000236333"/>
    </source>
</evidence>
<dbReference type="OrthoDB" id="547447at2759"/>
<comment type="caution">
    <text evidence="2">The sequence shown here is derived from an EMBL/GenBank/DDBJ whole genome shotgun (WGS) entry which is preliminary data.</text>
</comment>
<gene>
    <name evidence="2" type="ORF">TSOC_000842</name>
</gene>
<dbReference type="EMBL" id="PGGS01000012">
    <property type="protein sequence ID" value="PNH12256.1"/>
    <property type="molecule type" value="Genomic_DNA"/>
</dbReference>
<feature type="compositionally biased region" description="Basic and acidic residues" evidence="1">
    <location>
        <begin position="254"/>
        <end position="266"/>
    </location>
</feature>
<name>A0A2J8AIB7_9CHLO</name>
<feature type="region of interest" description="Disordered" evidence="1">
    <location>
        <begin position="253"/>
        <end position="314"/>
    </location>
</feature>
<feature type="compositionally biased region" description="Low complexity" evidence="1">
    <location>
        <begin position="154"/>
        <end position="164"/>
    </location>
</feature>
<accession>A0A2J8AIB7</accession>
<organism evidence="2 3">
    <name type="scientific">Tetrabaena socialis</name>
    <dbReference type="NCBI Taxonomy" id="47790"/>
    <lineage>
        <taxon>Eukaryota</taxon>
        <taxon>Viridiplantae</taxon>
        <taxon>Chlorophyta</taxon>
        <taxon>core chlorophytes</taxon>
        <taxon>Chlorophyceae</taxon>
        <taxon>CS clade</taxon>
        <taxon>Chlamydomonadales</taxon>
        <taxon>Tetrabaenaceae</taxon>
        <taxon>Tetrabaena</taxon>
    </lineage>
</organism>
<dbReference type="Proteomes" id="UP000236333">
    <property type="component" value="Unassembled WGS sequence"/>
</dbReference>
<feature type="region of interest" description="Disordered" evidence="1">
    <location>
        <begin position="209"/>
        <end position="232"/>
    </location>
</feature>
<evidence type="ECO:0000256" key="1">
    <source>
        <dbReference type="SAM" id="MobiDB-lite"/>
    </source>
</evidence>
<reference evidence="2 3" key="1">
    <citation type="journal article" date="2017" name="Mol. Biol. Evol.">
        <title>The 4-celled Tetrabaena socialis nuclear genome reveals the essential components for genetic control of cell number at the origin of multicellularity in the volvocine lineage.</title>
        <authorList>
            <person name="Featherston J."/>
            <person name="Arakaki Y."/>
            <person name="Hanschen E.R."/>
            <person name="Ferris P.J."/>
            <person name="Michod R.E."/>
            <person name="Olson B.J.S.C."/>
            <person name="Nozaki H."/>
            <person name="Durand P.M."/>
        </authorList>
    </citation>
    <scope>NUCLEOTIDE SEQUENCE [LARGE SCALE GENOMIC DNA]</scope>
    <source>
        <strain evidence="2 3">NIES-571</strain>
    </source>
</reference>
<keyword evidence="3" id="KW-1185">Reference proteome</keyword>
<protein>
    <submittedName>
        <fullName evidence="2">Uncharacterized protein</fullName>
    </submittedName>
</protein>